<keyword evidence="10 14" id="KW-0067">ATP-binding</keyword>
<evidence type="ECO:0000256" key="5">
    <source>
        <dbReference type="ARBA" id="ARBA00022679"/>
    </source>
</evidence>
<evidence type="ECO:0000256" key="13">
    <source>
        <dbReference type="ARBA" id="ARBA00049494"/>
    </source>
</evidence>
<keyword evidence="7 14" id="KW-0547">Nucleotide-binding</keyword>
<dbReference type="InterPro" id="IPR014729">
    <property type="entry name" value="Rossmann-like_a/b/a_fold"/>
</dbReference>
<dbReference type="GO" id="GO:0006747">
    <property type="term" value="P:FAD biosynthetic process"/>
    <property type="evidence" value="ECO:0007669"/>
    <property type="project" value="UniProtKB-UniRule"/>
</dbReference>
<evidence type="ECO:0000256" key="12">
    <source>
        <dbReference type="ARBA" id="ARBA00047880"/>
    </source>
</evidence>
<name>A0A1H2LMB3_9ACTO</name>
<dbReference type="InterPro" id="IPR023465">
    <property type="entry name" value="Riboflavin_kinase_dom_sf"/>
</dbReference>
<dbReference type="UniPathway" id="UPA00276">
    <property type="reaction ID" value="UER00406"/>
</dbReference>
<dbReference type="SUPFAM" id="SSF82114">
    <property type="entry name" value="Riboflavin kinase-like"/>
    <property type="match status" value="1"/>
</dbReference>
<dbReference type="Proteomes" id="UP000214355">
    <property type="component" value="Chromosome I"/>
</dbReference>
<dbReference type="Gene3D" id="3.40.50.620">
    <property type="entry name" value="HUPs"/>
    <property type="match status" value="1"/>
</dbReference>
<dbReference type="PIRSF" id="PIRSF004491">
    <property type="entry name" value="FAD_Synth"/>
    <property type="match status" value="1"/>
</dbReference>
<sequence>MQIWHSAIDIPCDIGTTVVTIGIFDGVHKGHQVVVQETVRQARQRGLKAVALTFDPHPRLVHNPDTPLPLITSLADRLERLEAAGIDAVFVQHYTLDYARQSPQEFVDQQLVDMLHAGVVVAGEDVRFGRNNSGDGDFLRSYGRNHDLTAIILDDVCDLHDGRRWSSTWVRDLLRAGDVRQATQVLGRPHRIRGVVEHGFKRGRQLGFPTANLPGVGVGEIPADGVYAGWLVRTIPETKATEHLPAAISIGTNPQFDGVERTVEAHVLGRSDLNLYGEEVAIDFIDYVRPMMSFSDVNELLCQMDNDLRSTADILSVPVAGRVDPDSVTAS</sequence>
<evidence type="ECO:0000313" key="17">
    <source>
        <dbReference type="Proteomes" id="UP000214355"/>
    </source>
</evidence>
<dbReference type="InterPro" id="IPR015865">
    <property type="entry name" value="Riboflavin_kinase_bac/euk"/>
</dbReference>
<dbReference type="Pfam" id="PF01687">
    <property type="entry name" value="Flavokinase"/>
    <property type="match status" value="1"/>
</dbReference>
<dbReference type="PANTHER" id="PTHR22749">
    <property type="entry name" value="RIBOFLAVIN KINASE/FMN ADENYLYLTRANSFERASE"/>
    <property type="match status" value="1"/>
</dbReference>
<dbReference type="Gene3D" id="2.40.30.30">
    <property type="entry name" value="Riboflavin kinase-like"/>
    <property type="match status" value="1"/>
</dbReference>
<reference evidence="17" key="1">
    <citation type="submission" date="2016-10" db="EMBL/GenBank/DDBJ databases">
        <authorList>
            <person name="Varghese N."/>
            <person name="Submissions S."/>
        </authorList>
    </citation>
    <scope>NUCLEOTIDE SEQUENCE [LARGE SCALE GENOMIC DNA]</scope>
    <source>
        <strain evidence="17">DSM 10002</strain>
    </source>
</reference>
<evidence type="ECO:0000313" key="16">
    <source>
        <dbReference type="EMBL" id="SDU81972.1"/>
    </source>
</evidence>
<keyword evidence="3 14" id="KW-0285">Flavoprotein</keyword>
<dbReference type="RefSeq" id="WP_091282054.1">
    <property type="nucleotide sequence ID" value="NZ_JABAOS010000002.1"/>
</dbReference>
<dbReference type="AlphaFoldDB" id="A0A1H2LMB3"/>
<dbReference type="InterPro" id="IPR015864">
    <property type="entry name" value="FAD_synthase"/>
</dbReference>
<evidence type="ECO:0000256" key="1">
    <source>
        <dbReference type="ARBA" id="ARBA00004726"/>
    </source>
</evidence>
<evidence type="ECO:0000256" key="2">
    <source>
        <dbReference type="ARBA" id="ARBA00005201"/>
    </source>
</evidence>
<comment type="similarity">
    <text evidence="14">Belongs to the ribF family.</text>
</comment>
<gene>
    <name evidence="16" type="ORF">SAMN04489737_1636</name>
</gene>
<keyword evidence="4 14" id="KW-0288">FMN</keyword>
<dbReference type="GO" id="GO:0009231">
    <property type="term" value="P:riboflavin biosynthetic process"/>
    <property type="evidence" value="ECO:0007669"/>
    <property type="project" value="InterPro"/>
</dbReference>
<feature type="domain" description="Riboflavin kinase" evidence="15">
    <location>
        <begin position="185"/>
        <end position="316"/>
    </location>
</feature>
<dbReference type="EC" id="2.7.1.26" evidence="14"/>
<evidence type="ECO:0000256" key="3">
    <source>
        <dbReference type="ARBA" id="ARBA00022630"/>
    </source>
</evidence>
<dbReference type="GO" id="GO:0003919">
    <property type="term" value="F:FMN adenylyltransferase activity"/>
    <property type="evidence" value="ECO:0007669"/>
    <property type="project" value="UniProtKB-UniRule"/>
</dbReference>
<dbReference type="SMART" id="SM00904">
    <property type="entry name" value="Flavokinase"/>
    <property type="match status" value="1"/>
</dbReference>
<dbReference type="InterPro" id="IPR023468">
    <property type="entry name" value="Riboflavin_kinase"/>
</dbReference>
<proteinExistence type="inferred from homology"/>
<evidence type="ECO:0000256" key="4">
    <source>
        <dbReference type="ARBA" id="ARBA00022643"/>
    </source>
</evidence>
<comment type="pathway">
    <text evidence="2 14">Cofactor biosynthesis; FMN biosynthesis; FMN from riboflavin (ATP route): step 1/1.</text>
</comment>
<dbReference type="GO" id="GO:0008531">
    <property type="term" value="F:riboflavin kinase activity"/>
    <property type="evidence" value="ECO:0007669"/>
    <property type="project" value="UniProtKB-UniRule"/>
</dbReference>
<dbReference type="EC" id="2.7.7.2" evidence="14"/>
<dbReference type="STRING" id="131112.SAMN04489737_1636"/>
<organism evidence="16 17">
    <name type="scientific">Arcanobacterium phocae</name>
    <dbReference type="NCBI Taxonomy" id="131112"/>
    <lineage>
        <taxon>Bacteria</taxon>
        <taxon>Bacillati</taxon>
        <taxon>Actinomycetota</taxon>
        <taxon>Actinomycetes</taxon>
        <taxon>Actinomycetales</taxon>
        <taxon>Actinomycetaceae</taxon>
        <taxon>Arcanobacterium</taxon>
    </lineage>
</organism>
<dbReference type="Pfam" id="PF06574">
    <property type="entry name" value="FAD_syn"/>
    <property type="match status" value="1"/>
</dbReference>
<dbReference type="GO" id="GO:0005524">
    <property type="term" value="F:ATP binding"/>
    <property type="evidence" value="ECO:0007669"/>
    <property type="project" value="UniProtKB-UniRule"/>
</dbReference>
<dbReference type="GeneID" id="65345360"/>
<keyword evidence="5 14" id="KW-0808">Transferase</keyword>
<evidence type="ECO:0000256" key="14">
    <source>
        <dbReference type="PIRNR" id="PIRNR004491"/>
    </source>
</evidence>
<accession>A0A1H2LMB3</accession>
<evidence type="ECO:0000256" key="6">
    <source>
        <dbReference type="ARBA" id="ARBA00022695"/>
    </source>
</evidence>
<evidence type="ECO:0000256" key="11">
    <source>
        <dbReference type="ARBA" id="ARBA00023268"/>
    </source>
</evidence>
<dbReference type="InterPro" id="IPR002606">
    <property type="entry name" value="Riboflavin_kinase_bac"/>
</dbReference>
<evidence type="ECO:0000256" key="8">
    <source>
        <dbReference type="ARBA" id="ARBA00022777"/>
    </source>
</evidence>
<keyword evidence="6 14" id="KW-0548">Nucleotidyltransferase</keyword>
<keyword evidence="11" id="KW-0511">Multifunctional enzyme</keyword>
<dbReference type="UniPathway" id="UPA00277">
    <property type="reaction ID" value="UER00407"/>
</dbReference>
<comment type="catalytic activity">
    <reaction evidence="12 14">
        <text>riboflavin + ATP = FMN + ADP + H(+)</text>
        <dbReference type="Rhea" id="RHEA:14357"/>
        <dbReference type="ChEBI" id="CHEBI:15378"/>
        <dbReference type="ChEBI" id="CHEBI:30616"/>
        <dbReference type="ChEBI" id="CHEBI:57986"/>
        <dbReference type="ChEBI" id="CHEBI:58210"/>
        <dbReference type="ChEBI" id="CHEBI:456216"/>
        <dbReference type="EC" id="2.7.1.26"/>
    </reaction>
</comment>
<keyword evidence="17" id="KW-1185">Reference proteome</keyword>
<dbReference type="FunFam" id="3.40.50.620:FF:000021">
    <property type="entry name" value="Riboflavin biosynthesis protein"/>
    <property type="match status" value="1"/>
</dbReference>
<keyword evidence="9 14" id="KW-0274">FAD</keyword>
<dbReference type="PANTHER" id="PTHR22749:SF6">
    <property type="entry name" value="RIBOFLAVIN KINASE"/>
    <property type="match status" value="1"/>
</dbReference>
<evidence type="ECO:0000256" key="10">
    <source>
        <dbReference type="ARBA" id="ARBA00022840"/>
    </source>
</evidence>
<evidence type="ECO:0000256" key="9">
    <source>
        <dbReference type="ARBA" id="ARBA00022827"/>
    </source>
</evidence>
<dbReference type="NCBIfam" id="TIGR00083">
    <property type="entry name" value="ribF"/>
    <property type="match status" value="1"/>
</dbReference>
<keyword evidence="8 14" id="KW-0418">Kinase</keyword>
<evidence type="ECO:0000256" key="7">
    <source>
        <dbReference type="ARBA" id="ARBA00022741"/>
    </source>
</evidence>
<comment type="pathway">
    <text evidence="1 14">Cofactor biosynthesis; FAD biosynthesis; FAD from FMN: step 1/1.</text>
</comment>
<dbReference type="SUPFAM" id="SSF52374">
    <property type="entry name" value="Nucleotidylyl transferase"/>
    <property type="match status" value="1"/>
</dbReference>
<dbReference type="NCBIfam" id="NF004160">
    <property type="entry name" value="PRK05627.1-3"/>
    <property type="match status" value="1"/>
</dbReference>
<protein>
    <recommendedName>
        <fullName evidence="14">Riboflavin biosynthesis protein</fullName>
    </recommendedName>
    <domain>
        <recommendedName>
            <fullName evidence="14">Riboflavin kinase</fullName>
            <ecNumber evidence="14">2.7.1.26</ecNumber>
        </recommendedName>
        <alternativeName>
            <fullName evidence="14">Flavokinase</fullName>
        </alternativeName>
    </domain>
    <domain>
        <recommendedName>
            <fullName evidence="14">FMN adenylyltransferase</fullName>
            <ecNumber evidence="14">2.7.7.2</ecNumber>
        </recommendedName>
        <alternativeName>
            <fullName evidence="14">FAD pyrophosphorylase</fullName>
        </alternativeName>
        <alternativeName>
            <fullName evidence="14">FAD synthase</fullName>
        </alternativeName>
    </domain>
</protein>
<dbReference type="CDD" id="cd02064">
    <property type="entry name" value="FAD_synthetase_N"/>
    <property type="match status" value="1"/>
</dbReference>
<evidence type="ECO:0000259" key="15">
    <source>
        <dbReference type="SMART" id="SM00904"/>
    </source>
</evidence>
<dbReference type="GO" id="GO:0009398">
    <property type="term" value="P:FMN biosynthetic process"/>
    <property type="evidence" value="ECO:0007669"/>
    <property type="project" value="UniProtKB-UniRule"/>
</dbReference>
<dbReference type="EMBL" id="LT629804">
    <property type="protein sequence ID" value="SDU81972.1"/>
    <property type="molecule type" value="Genomic_DNA"/>
</dbReference>
<dbReference type="OrthoDB" id="9803667at2"/>
<comment type="catalytic activity">
    <reaction evidence="13 14">
        <text>FMN + ATP + H(+) = FAD + diphosphate</text>
        <dbReference type="Rhea" id="RHEA:17237"/>
        <dbReference type="ChEBI" id="CHEBI:15378"/>
        <dbReference type="ChEBI" id="CHEBI:30616"/>
        <dbReference type="ChEBI" id="CHEBI:33019"/>
        <dbReference type="ChEBI" id="CHEBI:57692"/>
        <dbReference type="ChEBI" id="CHEBI:58210"/>
        <dbReference type="EC" id="2.7.7.2"/>
    </reaction>
</comment>